<dbReference type="EC" id="4.1.2.25" evidence="4"/>
<comment type="pathway">
    <text evidence="2">Cofactor biosynthesis; tetrahydrofolate biosynthesis; 2-amino-4-hydroxy-6-hydroxymethyl-7,8-dihydropteridine diphosphate from 7,8-dihydroneopterin triphosphate: step 3/4.</text>
</comment>
<evidence type="ECO:0000256" key="4">
    <source>
        <dbReference type="ARBA" id="ARBA00013043"/>
    </source>
</evidence>
<comment type="catalytic activity">
    <reaction evidence="1">
        <text>7,8-dihydroneopterin = 6-hydroxymethyl-7,8-dihydropterin + glycolaldehyde</text>
        <dbReference type="Rhea" id="RHEA:10540"/>
        <dbReference type="ChEBI" id="CHEBI:17001"/>
        <dbReference type="ChEBI" id="CHEBI:17071"/>
        <dbReference type="ChEBI" id="CHEBI:44841"/>
        <dbReference type="EC" id="4.1.2.25"/>
    </reaction>
</comment>
<dbReference type="SUPFAM" id="SSF55620">
    <property type="entry name" value="Tetrahydrobiopterin biosynthesis enzymes-like"/>
    <property type="match status" value="1"/>
</dbReference>
<evidence type="ECO:0000313" key="10">
    <source>
        <dbReference type="Proteomes" id="UP000231134"/>
    </source>
</evidence>
<dbReference type="GO" id="GO:0005737">
    <property type="term" value="C:cytoplasm"/>
    <property type="evidence" value="ECO:0007669"/>
    <property type="project" value="TreeGrafter"/>
</dbReference>
<dbReference type="AlphaFoldDB" id="A0A2M9A8Q3"/>
<evidence type="ECO:0000256" key="5">
    <source>
        <dbReference type="ARBA" id="ARBA00022909"/>
    </source>
</evidence>
<evidence type="ECO:0000259" key="8">
    <source>
        <dbReference type="SMART" id="SM00905"/>
    </source>
</evidence>
<dbReference type="Proteomes" id="UP000231134">
    <property type="component" value="Unassembled WGS sequence"/>
</dbReference>
<accession>A0A2M9A8Q3</accession>
<dbReference type="NCBIfam" id="TIGR00526">
    <property type="entry name" value="folB_dom"/>
    <property type="match status" value="1"/>
</dbReference>
<dbReference type="RefSeq" id="WP_100426000.1">
    <property type="nucleotide sequence ID" value="NZ_JAQXKX010000036.1"/>
</dbReference>
<dbReference type="EMBL" id="PGEX01000001">
    <property type="protein sequence ID" value="PJJ42109.1"/>
    <property type="molecule type" value="Genomic_DNA"/>
</dbReference>
<organism evidence="9 10">
    <name type="scientific">Hallerella succinigenes</name>
    <dbReference type="NCBI Taxonomy" id="1896222"/>
    <lineage>
        <taxon>Bacteria</taxon>
        <taxon>Pseudomonadati</taxon>
        <taxon>Fibrobacterota</taxon>
        <taxon>Fibrobacteria</taxon>
        <taxon>Fibrobacterales</taxon>
        <taxon>Fibrobacteraceae</taxon>
        <taxon>Hallerella</taxon>
    </lineage>
</organism>
<evidence type="ECO:0000256" key="6">
    <source>
        <dbReference type="ARBA" id="ARBA00023239"/>
    </source>
</evidence>
<evidence type="ECO:0000256" key="1">
    <source>
        <dbReference type="ARBA" id="ARBA00001353"/>
    </source>
</evidence>
<reference evidence="9 10" key="1">
    <citation type="submission" date="2017-11" db="EMBL/GenBank/DDBJ databases">
        <title>Animal gut microbial communities from fecal samples from Wisconsin, USA.</title>
        <authorList>
            <person name="Neumann A."/>
        </authorList>
    </citation>
    <scope>NUCLEOTIDE SEQUENCE [LARGE SCALE GENOMIC DNA]</scope>
    <source>
        <strain evidence="9 10">UWS3</strain>
    </source>
</reference>
<dbReference type="Gene3D" id="3.30.1130.10">
    <property type="match status" value="1"/>
</dbReference>
<dbReference type="CDD" id="cd00534">
    <property type="entry name" value="DHNA_DHNTPE"/>
    <property type="match status" value="1"/>
</dbReference>
<dbReference type="PANTHER" id="PTHR42844">
    <property type="entry name" value="DIHYDRONEOPTERIN ALDOLASE 1-RELATED"/>
    <property type="match status" value="1"/>
</dbReference>
<gene>
    <name evidence="9" type="ORF">BGX16_2125</name>
</gene>
<feature type="domain" description="Dihydroneopterin aldolase/epimerase" evidence="8">
    <location>
        <begin position="6"/>
        <end position="119"/>
    </location>
</feature>
<evidence type="ECO:0000256" key="7">
    <source>
        <dbReference type="ARBA" id="ARBA00032903"/>
    </source>
</evidence>
<keyword evidence="5" id="KW-0289">Folate biosynthesis</keyword>
<evidence type="ECO:0000313" key="9">
    <source>
        <dbReference type="EMBL" id="PJJ42109.1"/>
    </source>
</evidence>
<keyword evidence="6" id="KW-0456">Lyase</keyword>
<dbReference type="GO" id="GO:0004150">
    <property type="term" value="F:dihydroneopterin aldolase activity"/>
    <property type="evidence" value="ECO:0007669"/>
    <property type="project" value="UniProtKB-EC"/>
</dbReference>
<comment type="caution">
    <text evidence="9">The sequence shown here is derived from an EMBL/GenBank/DDBJ whole genome shotgun (WGS) entry which is preliminary data.</text>
</comment>
<dbReference type="InterPro" id="IPR043133">
    <property type="entry name" value="GTP-CH-I_C/QueF"/>
</dbReference>
<protein>
    <recommendedName>
        <fullName evidence="4">dihydroneopterin aldolase</fullName>
        <ecNumber evidence="4">4.1.2.25</ecNumber>
    </recommendedName>
    <alternativeName>
        <fullName evidence="7">7,8-dihydroneopterin aldolase</fullName>
    </alternativeName>
</protein>
<name>A0A2M9A8Q3_9BACT</name>
<dbReference type="Pfam" id="PF02152">
    <property type="entry name" value="FolB"/>
    <property type="match status" value="1"/>
</dbReference>
<dbReference type="InterPro" id="IPR006157">
    <property type="entry name" value="FolB_dom"/>
</dbReference>
<dbReference type="PANTHER" id="PTHR42844:SF1">
    <property type="entry name" value="DIHYDRONEOPTERIN ALDOLASE 1-RELATED"/>
    <property type="match status" value="1"/>
</dbReference>
<keyword evidence="10" id="KW-1185">Reference proteome</keyword>
<evidence type="ECO:0000256" key="3">
    <source>
        <dbReference type="ARBA" id="ARBA00005708"/>
    </source>
</evidence>
<sequence length="120" mass="13361">MKTGKITVQDLGFETILGALSFERETPQPVTLSFSLWLDFEPIAASDDLNDTVNYADLSNELVKFIQDSKFQLVETLVLRTAEKIFEKSPKVSAAWVRIQKTEAIPGAKGSVAEIQLERS</sequence>
<dbReference type="GO" id="GO:0046656">
    <property type="term" value="P:folic acid biosynthetic process"/>
    <property type="evidence" value="ECO:0007669"/>
    <property type="project" value="UniProtKB-KW"/>
</dbReference>
<dbReference type="OrthoDB" id="9810587at2"/>
<comment type="similarity">
    <text evidence="3">Belongs to the DHNA family.</text>
</comment>
<proteinExistence type="inferred from homology"/>
<evidence type="ECO:0000256" key="2">
    <source>
        <dbReference type="ARBA" id="ARBA00005013"/>
    </source>
</evidence>
<dbReference type="InterPro" id="IPR006156">
    <property type="entry name" value="Dihydroneopterin_aldolase"/>
</dbReference>
<dbReference type="SMART" id="SM00905">
    <property type="entry name" value="FolB"/>
    <property type="match status" value="1"/>
</dbReference>